<keyword evidence="5" id="KW-0539">Nucleus</keyword>
<dbReference type="FunFam" id="1.10.10.60:FF:000002">
    <property type="entry name" value="Myb family transcription factor"/>
    <property type="match status" value="1"/>
</dbReference>
<evidence type="ECO:0000256" key="2">
    <source>
        <dbReference type="ARBA" id="ARBA00023015"/>
    </source>
</evidence>
<dbReference type="InterPro" id="IPR044787">
    <property type="entry name" value="HHO5-like"/>
</dbReference>
<dbReference type="GO" id="GO:0003700">
    <property type="term" value="F:DNA-binding transcription factor activity"/>
    <property type="evidence" value="ECO:0007669"/>
    <property type="project" value="InterPro"/>
</dbReference>
<protein>
    <recommendedName>
        <fullName evidence="8">HTH myb-type domain-containing protein</fullName>
    </recommendedName>
</protein>
<dbReference type="EMBL" id="GISG01178879">
    <property type="protein sequence ID" value="MBA4653372.1"/>
    <property type="molecule type" value="Transcribed_RNA"/>
</dbReference>
<dbReference type="AlphaFoldDB" id="A0A7C8ZWF7"/>
<evidence type="ECO:0000256" key="4">
    <source>
        <dbReference type="ARBA" id="ARBA00023163"/>
    </source>
</evidence>
<dbReference type="PROSITE" id="PS51294">
    <property type="entry name" value="HTH_MYB"/>
    <property type="match status" value="1"/>
</dbReference>
<keyword evidence="3" id="KW-0238">DNA-binding</keyword>
<organism evidence="9">
    <name type="scientific">Opuntia streptacantha</name>
    <name type="common">Prickly pear cactus</name>
    <name type="synonym">Opuntia cardona</name>
    <dbReference type="NCBI Taxonomy" id="393608"/>
    <lineage>
        <taxon>Eukaryota</taxon>
        <taxon>Viridiplantae</taxon>
        <taxon>Streptophyta</taxon>
        <taxon>Embryophyta</taxon>
        <taxon>Tracheophyta</taxon>
        <taxon>Spermatophyta</taxon>
        <taxon>Magnoliopsida</taxon>
        <taxon>eudicotyledons</taxon>
        <taxon>Gunneridae</taxon>
        <taxon>Pentapetalae</taxon>
        <taxon>Caryophyllales</taxon>
        <taxon>Cactineae</taxon>
        <taxon>Cactaceae</taxon>
        <taxon>Opuntioideae</taxon>
        <taxon>Opuntia</taxon>
    </lineage>
</organism>
<keyword evidence="4" id="KW-0804">Transcription</keyword>
<reference evidence="9" key="1">
    <citation type="journal article" date="2013" name="J. Plant Res.">
        <title>Effect of fungi and light on seed germination of three Opuntia species from semiarid lands of central Mexico.</title>
        <authorList>
            <person name="Delgado-Sanchez P."/>
            <person name="Jimenez-Bremont J.F."/>
            <person name="Guerrero-Gonzalez Mde L."/>
            <person name="Flores J."/>
        </authorList>
    </citation>
    <scope>NUCLEOTIDE SEQUENCE</scope>
    <source>
        <tissue evidence="9">Cladode</tissue>
    </source>
</reference>
<keyword evidence="6" id="KW-0175">Coiled coil</keyword>
<dbReference type="GO" id="GO:0003677">
    <property type="term" value="F:DNA binding"/>
    <property type="evidence" value="ECO:0007669"/>
    <property type="project" value="UniProtKB-KW"/>
</dbReference>
<keyword evidence="2" id="KW-0805">Transcription regulation</keyword>
<feature type="region of interest" description="Disordered" evidence="7">
    <location>
        <begin position="87"/>
        <end position="112"/>
    </location>
</feature>
<accession>A0A7C8ZWF7</accession>
<feature type="region of interest" description="Disordered" evidence="7">
    <location>
        <begin position="119"/>
        <end position="138"/>
    </location>
</feature>
<evidence type="ECO:0000256" key="6">
    <source>
        <dbReference type="SAM" id="Coils"/>
    </source>
</evidence>
<dbReference type="NCBIfam" id="TIGR01557">
    <property type="entry name" value="myb_SHAQKYF"/>
    <property type="match status" value="1"/>
</dbReference>
<dbReference type="InterPro" id="IPR001005">
    <property type="entry name" value="SANT/Myb"/>
</dbReference>
<feature type="domain" description="HTH myb-type" evidence="8">
    <location>
        <begin position="199"/>
        <end position="259"/>
    </location>
</feature>
<dbReference type="InterPro" id="IPR058673">
    <property type="entry name" value="HHO5-like_N"/>
</dbReference>
<evidence type="ECO:0000256" key="1">
    <source>
        <dbReference type="ARBA" id="ARBA00004123"/>
    </source>
</evidence>
<reference evidence="9" key="2">
    <citation type="submission" date="2020-07" db="EMBL/GenBank/DDBJ databases">
        <authorList>
            <person name="Vera ALvarez R."/>
            <person name="Arias-Moreno D.M."/>
            <person name="Jimenez-Jacinto V."/>
            <person name="Jimenez-Bremont J.F."/>
            <person name="Swaminathan K."/>
            <person name="Moose S.P."/>
            <person name="Guerrero-Gonzalez M.L."/>
            <person name="Marino-Ramirez L."/>
            <person name="Landsman D."/>
            <person name="Rodriguez-Kessler M."/>
            <person name="Delgado-Sanchez P."/>
        </authorList>
    </citation>
    <scope>NUCLEOTIDE SEQUENCE</scope>
    <source>
        <tissue evidence="9">Cladode</tissue>
    </source>
</reference>
<feature type="compositionally biased region" description="Basic and acidic residues" evidence="7">
    <location>
        <begin position="100"/>
        <end position="112"/>
    </location>
</feature>
<dbReference type="Pfam" id="PF26575">
    <property type="entry name" value="HHO5_N"/>
    <property type="match status" value="1"/>
</dbReference>
<feature type="coiled-coil region" evidence="6">
    <location>
        <begin position="1"/>
        <end position="31"/>
    </location>
</feature>
<feature type="region of interest" description="Disordered" evidence="7">
    <location>
        <begin position="153"/>
        <end position="206"/>
    </location>
</feature>
<proteinExistence type="predicted"/>
<dbReference type="InterPro" id="IPR006447">
    <property type="entry name" value="Myb_dom_plants"/>
</dbReference>
<evidence type="ECO:0000256" key="5">
    <source>
        <dbReference type="ARBA" id="ARBA00023242"/>
    </source>
</evidence>
<dbReference type="Gene3D" id="1.10.10.60">
    <property type="entry name" value="Homeodomain-like"/>
    <property type="match status" value="1"/>
</dbReference>
<evidence type="ECO:0000256" key="7">
    <source>
        <dbReference type="SAM" id="MobiDB-lite"/>
    </source>
</evidence>
<feature type="region of interest" description="Disordered" evidence="7">
    <location>
        <begin position="315"/>
        <end position="365"/>
    </location>
</feature>
<feature type="compositionally biased region" description="Polar residues" evidence="7">
    <location>
        <begin position="352"/>
        <end position="365"/>
    </location>
</feature>
<dbReference type="Pfam" id="PF00249">
    <property type="entry name" value="Myb_DNA-binding"/>
    <property type="match status" value="1"/>
</dbReference>
<dbReference type="PANTHER" id="PTHR31003:SF16">
    <property type="entry name" value="TRANSCRIPTION FACTOR HHO2"/>
    <property type="match status" value="1"/>
</dbReference>
<dbReference type="GO" id="GO:0005634">
    <property type="term" value="C:nucleus"/>
    <property type="evidence" value="ECO:0007669"/>
    <property type="project" value="UniProtKB-SubCell"/>
</dbReference>
<name>A0A7C8ZWF7_OPUST</name>
<evidence type="ECO:0000256" key="3">
    <source>
        <dbReference type="ARBA" id="ARBA00023125"/>
    </source>
</evidence>
<sequence>MMDFRDNVQKCQEYIQALEEERHKIQVFQRELPLCLQLVTQAIETCKQQLVSGSGTSTTECINGHSECSEQTTSDGPVLEEFIPLKRSNSTDDDGDEHEESSKPHVDRSGKKSDWLRSVQLWNPDPPSASEVHEHQPKRVSVVEVKRFGAFHPFQKEKGNSGNNNNKPTSSASACSAAEAAAGGGSSGEGKKEDKGGQSQRKARRCWSPELHRRFLHALQQLGGSHVATPKQIRELMKVDGLTNDEVKSHLQKYRLHTRRPTPAIHHNNANPQAPQFVVVGGIWVPPTDYAAVATSGNTTPLAAEAPNGGIYAPVATVAAPSSPPPQWSQHKKGSSPSHCEDRGSPSDGGVHSNSPATSSGSHAY</sequence>
<evidence type="ECO:0000313" key="9">
    <source>
        <dbReference type="EMBL" id="MBA4653372.1"/>
    </source>
</evidence>
<feature type="compositionally biased region" description="Low complexity" evidence="7">
    <location>
        <begin position="160"/>
        <end position="181"/>
    </location>
</feature>
<evidence type="ECO:0000259" key="8">
    <source>
        <dbReference type="PROSITE" id="PS51294"/>
    </source>
</evidence>
<dbReference type="InterPro" id="IPR017930">
    <property type="entry name" value="Myb_dom"/>
</dbReference>
<dbReference type="SUPFAM" id="SSF46689">
    <property type="entry name" value="Homeodomain-like"/>
    <property type="match status" value="1"/>
</dbReference>
<dbReference type="PANTHER" id="PTHR31003">
    <property type="entry name" value="MYB FAMILY TRANSCRIPTION FACTOR"/>
    <property type="match status" value="1"/>
</dbReference>
<comment type="subcellular location">
    <subcellularLocation>
        <location evidence="1">Nucleus</location>
    </subcellularLocation>
</comment>
<dbReference type="InterPro" id="IPR009057">
    <property type="entry name" value="Homeodomain-like_sf"/>
</dbReference>